<gene>
    <name evidence="2" type="ORF">BP422_27640</name>
</gene>
<protein>
    <submittedName>
        <fullName evidence="2">NAD-dependent dehydratase</fullName>
    </submittedName>
</protein>
<dbReference type="AlphaFoldDB" id="A0A220MPI2"/>
<dbReference type="Pfam" id="PF01370">
    <property type="entry name" value="Epimerase"/>
    <property type="match status" value="1"/>
</dbReference>
<dbReference type="Gene3D" id="3.40.50.720">
    <property type="entry name" value="NAD(P)-binding Rossmann-like Domain"/>
    <property type="match status" value="1"/>
</dbReference>
<dbReference type="InterPro" id="IPR050177">
    <property type="entry name" value="Lipid_A_modif_metabolic_enz"/>
</dbReference>
<name>A0A220MPI2_9BACL</name>
<dbReference type="InterPro" id="IPR001509">
    <property type="entry name" value="Epimerase_deHydtase"/>
</dbReference>
<dbReference type="SUPFAM" id="SSF51735">
    <property type="entry name" value="NAD(P)-binding Rossmann-fold domains"/>
    <property type="match status" value="1"/>
</dbReference>
<dbReference type="KEGG" id="bfm:BP422_27640"/>
<accession>A0A220MPI2</accession>
<dbReference type="Proteomes" id="UP000197781">
    <property type="component" value="Chromosome"/>
</dbReference>
<proteinExistence type="predicted"/>
<organism evidence="2 3">
    <name type="scientific">Brevibacillus formosus</name>
    <dbReference type="NCBI Taxonomy" id="54913"/>
    <lineage>
        <taxon>Bacteria</taxon>
        <taxon>Bacillati</taxon>
        <taxon>Bacillota</taxon>
        <taxon>Bacilli</taxon>
        <taxon>Bacillales</taxon>
        <taxon>Paenibacillaceae</taxon>
        <taxon>Brevibacillus</taxon>
    </lineage>
</organism>
<dbReference type="EMBL" id="CP018145">
    <property type="protein sequence ID" value="ASJ56958.1"/>
    <property type="molecule type" value="Genomic_DNA"/>
</dbReference>
<sequence length="337" mass="38563">MKILFLGGTRFIGPHAVKRLAESGHEVAVFNRGLTLGAASLSQGVVSITGDRVRLGEYREAFRAFAPDVVIDLFPYTEADARLLMETFQDIAGRVVAISSCDVYQAFGRVNKIESGPITTEPLTEQSPLCEKRYPFRGGRPDREFYDKVLVERVVMGQQSLPGTILRLPMVYGPHDYQHRVYPYLQQMRDGRPYILLEEGFASWRWARGYVEDIAHAICLVATDDRARNQIYHVAEEQCLSMREWIERIGSIYGWNGKVITAPSTELPNEWVPQLETKQHVQLDTAKIRRELGYTEQTTTEESMRRTIAWEIDHPPENMLHGNNYFKEDKLLKKLGV</sequence>
<evidence type="ECO:0000313" key="3">
    <source>
        <dbReference type="Proteomes" id="UP000197781"/>
    </source>
</evidence>
<dbReference type="RefSeq" id="WP_088910433.1">
    <property type="nucleotide sequence ID" value="NZ_CP018145.1"/>
</dbReference>
<dbReference type="PANTHER" id="PTHR43245">
    <property type="entry name" value="BIFUNCTIONAL POLYMYXIN RESISTANCE PROTEIN ARNA"/>
    <property type="match status" value="1"/>
</dbReference>
<evidence type="ECO:0000313" key="2">
    <source>
        <dbReference type="EMBL" id="ASJ56958.1"/>
    </source>
</evidence>
<evidence type="ECO:0000259" key="1">
    <source>
        <dbReference type="Pfam" id="PF01370"/>
    </source>
</evidence>
<reference evidence="2 3" key="1">
    <citation type="submission" date="2016-11" db="EMBL/GenBank/DDBJ databases">
        <authorList>
            <person name="Jaros S."/>
            <person name="Januszkiewicz K."/>
            <person name="Wedrychowicz H."/>
        </authorList>
    </citation>
    <scope>NUCLEOTIDE SEQUENCE [LARGE SCALE GENOMIC DNA]</scope>
    <source>
        <strain evidence="2 3">NF2</strain>
    </source>
</reference>
<dbReference type="InterPro" id="IPR036291">
    <property type="entry name" value="NAD(P)-bd_dom_sf"/>
</dbReference>
<feature type="domain" description="NAD-dependent epimerase/dehydratase" evidence="1">
    <location>
        <begin position="3"/>
        <end position="234"/>
    </location>
</feature>